<organism evidence="7 8">
    <name type="scientific">Mesorhabditis spiculigera</name>
    <dbReference type="NCBI Taxonomy" id="96644"/>
    <lineage>
        <taxon>Eukaryota</taxon>
        <taxon>Metazoa</taxon>
        <taxon>Ecdysozoa</taxon>
        <taxon>Nematoda</taxon>
        <taxon>Chromadorea</taxon>
        <taxon>Rhabditida</taxon>
        <taxon>Rhabditina</taxon>
        <taxon>Rhabditomorpha</taxon>
        <taxon>Rhabditoidea</taxon>
        <taxon>Rhabditidae</taxon>
        <taxon>Mesorhabditinae</taxon>
        <taxon>Mesorhabditis</taxon>
    </lineage>
</organism>
<evidence type="ECO:0000256" key="6">
    <source>
        <dbReference type="SAM" id="Phobius"/>
    </source>
</evidence>
<comment type="caution">
    <text evidence="7">The sequence shown here is derived from an EMBL/GenBank/DDBJ whole genome shotgun (WGS) entry which is preliminary data.</text>
</comment>
<keyword evidence="3 6" id="KW-0812">Transmembrane</keyword>
<evidence type="ECO:0000313" key="7">
    <source>
        <dbReference type="EMBL" id="CAJ0575722.1"/>
    </source>
</evidence>
<gene>
    <name evidence="7" type="ORF">MSPICULIGERA_LOCUS14029</name>
</gene>
<accession>A0AA36CWM9</accession>
<comment type="similarity">
    <text evidence="2">Belongs to the nematode receptor-like protein sre family.</text>
</comment>
<keyword evidence="4 6" id="KW-1133">Transmembrane helix</keyword>
<reference evidence="7" key="1">
    <citation type="submission" date="2023-06" db="EMBL/GenBank/DDBJ databases">
        <authorList>
            <person name="Delattre M."/>
        </authorList>
    </citation>
    <scope>NUCLEOTIDE SEQUENCE</scope>
    <source>
        <strain evidence="7">AF72</strain>
    </source>
</reference>
<name>A0AA36CWM9_9BILA</name>
<dbReference type="InterPro" id="IPR052854">
    <property type="entry name" value="Serpentine_rcpt_epsilon"/>
</dbReference>
<feature type="transmembrane region" description="Helical" evidence="6">
    <location>
        <begin position="12"/>
        <end position="36"/>
    </location>
</feature>
<dbReference type="Pfam" id="PF03125">
    <property type="entry name" value="Sre"/>
    <property type="match status" value="1"/>
</dbReference>
<comment type="subcellular location">
    <subcellularLocation>
        <location evidence="1">Membrane</location>
        <topology evidence="1">Multi-pass membrane protein</topology>
    </subcellularLocation>
</comment>
<proteinExistence type="inferred from homology"/>
<feature type="transmembrane region" description="Helical" evidence="6">
    <location>
        <begin position="67"/>
        <end position="92"/>
    </location>
</feature>
<evidence type="ECO:0000256" key="5">
    <source>
        <dbReference type="ARBA" id="ARBA00023136"/>
    </source>
</evidence>
<evidence type="ECO:0000256" key="1">
    <source>
        <dbReference type="ARBA" id="ARBA00004141"/>
    </source>
</evidence>
<dbReference type="PANTHER" id="PTHR47518:SF9">
    <property type="entry name" value="SERPENTINE RECEPTOR, CLASS T"/>
    <property type="match status" value="1"/>
</dbReference>
<dbReference type="PANTHER" id="PTHR47518">
    <property type="entry name" value="SERPENTINE RECEPTOR CLASS EPSILON-13-RELATED"/>
    <property type="match status" value="1"/>
</dbReference>
<sequence>MEDEGQWPLVLFGFILESIMMVFTMLWTPFSLYIVFVTNPYRWVFILIQTFSTGWSLLNTFNYTYALLGNLACTIIAVIHTYLSCLSAMLFIRLNDRRRQQLWHNWRKHGYSLAKRYQVHENIKAYRVLVTLVVSSLASHTAIASVFATYQLLDLSWAWKNRLAVLMDFLFAFYVFLMSFIGYFTHEAWYNMAKSVTLQLLKKFGYRCHGRWRIHATEAAPSSSKRGPESTVILNTDGKHMYLGATQEDYFKQLDALWAGPPGK</sequence>
<feature type="transmembrane region" description="Helical" evidence="6">
    <location>
        <begin position="43"/>
        <end position="61"/>
    </location>
</feature>
<protein>
    <submittedName>
        <fullName evidence="7">Uncharacterized protein</fullName>
    </submittedName>
</protein>
<dbReference type="EMBL" id="CATQJA010002640">
    <property type="protein sequence ID" value="CAJ0575722.1"/>
    <property type="molecule type" value="Genomic_DNA"/>
</dbReference>
<dbReference type="AlphaFoldDB" id="A0AA36CWM9"/>
<evidence type="ECO:0000256" key="3">
    <source>
        <dbReference type="ARBA" id="ARBA00022692"/>
    </source>
</evidence>
<feature type="transmembrane region" description="Helical" evidence="6">
    <location>
        <begin position="163"/>
        <end position="184"/>
    </location>
</feature>
<evidence type="ECO:0000256" key="2">
    <source>
        <dbReference type="ARBA" id="ARBA00006803"/>
    </source>
</evidence>
<feature type="non-terminal residue" evidence="7">
    <location>
        <position position="264"/>
    </location>
</feature>
<evidence type="ECO:0000256" key="4">
    <source>
        <dbReference type="ARBA" id="ARBA00022989"/>
    </source>
</evidence>
<dbReference type="InterPro" id="IPR004151">
    <property type="entry name" value="7TM_GPCR_serpentine_rcpt_Sre"/>
</dbReference>
<dbReference type="GO" id="GO:0016020">
    <property type="term" value="C:membrane"/>
    <property type="evidence" value="ECO:0007669"/>
    <property type="project" value="UniProtKB-SubCell"/>
</dbReference>
<keyword evidence="8" id="KW-1185">Reference proteome</keyword>
<feature type="transmembrane region" description="Helical" evidence="6">
    <location>
        <begin position="125"/>
        <end position="151"/>
    </location>
</feature>
<keyword evidence="5 6" id="KW-0472">Membrane</keyword>
<dbReference type="GO" id="GO:0007606">
    <property type="term" value="P:sensory perception of chemical stimulus"/>
    <property type="evidence" value="ECO:0007669"/>
    <property type="project" value="InterPro"/>
</dbReference>
<dbReference type="Proteomes" id="UP001177023">
    <property type="component" value="Unassembled WGS sequence"/>
</dbReference>
<evidence type="ECO:0000313" key="8">
    <source>
        <dbReference type="Proteomes" id="UP001177023"/>
    </source>
</evidence>